<feature type="compositionally biased region" description="Low complexity" evidence="5">
    <location>
        <begin position="271"/>
        <end position="284"/>
    </location>
</feature>
<reference evidence="7 8" key="1">
    <citation type="submission" date="2024-10" db="EMBL/GenBank/DDBJ databases">
        <title>The Natural Products Discovery Center: Release of the First 8490 Sequenced Strains for Exploring Actinobacteria Biosynthetic Diversity.</title>
        <authorList>
            <person name="Kalkreuter E."/>
            <person name="Kautsar S.A."/>
            <person name="Yang D."/>
            <person name="Bader C.D."/>
            <person name="Teijaro C.N."/>
            <person name="Fluegel L."/>
            <person name="Davis C.M."/>
            <person name="Simpson J.R."/>
            <person name="Lauterbach L."/>
            <person name="Steele A.D."/>
            <person name="Gui C."/>
            <person name="Meng S."/>
            <person name="Li G."/>
            <person name="Viehrig K."/>
            <person name="Ye F."/>
            <person name="Su P."/>
            <person name="Kiefer A.F."/>
            <person name="Nichols A."/>
            <person name="Cepeda A.J."/>
            <person name="Yan W."/>
            <person name="Fan B."/>
            <person name="Jiang Y."/>
            <person name="Adhikari A."/>
            <person name="Zheng C.-J."/>
            <person name="Schuster L."/>
            <person name="Cowan T.M."/>
            <person name="Smanski M.J."/>
            <person name="Chevrette M.G."/>
            <person name="De Carvalho L.P.S."/>
            <person name="Shen B."/>
        </authorList>
    </citation>
    <scope>NUCLEOTIDE SEQUENCE [LARGE SCALE GENOMIC DNA]</scope>
    <source>
        <strain evidence="7 8">NPDC000087</strain>
    </source>
</reference>
<feature type="domain" description="Carbohydrate kinase PfkB" evidence="6">
    <location>
        <begin position="1"/>
        <end position="247"/>
    </location>
</feature>
<dbReference type="Gene3D" id="3.40.1190.20">
    <property type="match status" value="1"/>
</dbReference>
<dbReference type="PANTHER" id="PTHR42774:SF3">
    <property type="entry name" value="KETOHEXOKINASE"/>
    <property type="match status" value="1"/>
</dbReference>
<feature type="compositionally biased region" description="Basic and acidic residues" evidence="5">
    <location>
        <begin position="366"/>
        <end position="376"/>
    </location>
</feature>
<evidence type="ECO:0000256" key="2">
    <source>
        <dbReference type="ARBA" id="ARBA00022679"/>
    </source>
</evidence>
<evidence type="ECO:0000313" key="7">
    <source>
        <dbReference type="EMBL" id="MFF5290404.1"/>
    </source>
</evidence>
<dbReference type="InterPro" id="IPR002173">
    <property type="entry name" value="Carboh/pur_kinase_PfkB_CS"/>
</dbReference>
<dbReference type="Proteomes" id="UP001602245">
    <property type="component" value="Unassembled WGS sequence"/>
</dbReference>
<dbReference type="RefSeq" id="WP_020510606.1">
    <property type="nucleotide sequence ID" value="NZ_JBIAZU010000002.1"/>
</dbReference>
<comment type="caution">
    <text evidence="7">The sequence shown here is derived from an EMBL/GenBank/DDBJ whole genome shotgun (WGS) entry which is preliminary data.</text>
</comment>
<dbReference type="InterPro" id="IPR011611">
    <property type="entry name" value="PfkB_dom"/>
</dbReference>
<protein>
    <submittedName>
        <fullName evidence="7">PfkB family carbohydrate kinase</fullName>
    </submittedName>
</protein>
<dbReference type="InterPro" id="IPR029056">
    <property type="entry name" value="Ribokinase-like"/>
</dbReference>
<sequence>MSHILCAGLITVDLVYRVDRIPGVDEKAQATGVTIAAGGPAANAAVTAAALGAEVTLVTAVGSHPLGSLIRADLDAYGVRLIDAAPLSDAPPPVSAITVLEGTGQRTIVSRNAGEAQVGVPAEGLPDADLTLVDGHHPLLALAAARSARRLLVDAGSWRPIYYELLPYAEVVAASAVFRHPSETAPTDAALAAAVGAPHVVVTHGPDPVRWFSGTRSGSVAVPPVAAVDTAGAGDAFHGALAVALADADLPRPASLPPASLPPPGPPPIGLSPASQPQTSLRPASRPPPSLPSASQPQTTLPLAGRPPSSLPPASQPQTTLPPASQPQTTLPLAGRPPSSLPPASQPPASLPPAKVPPPAVTPDPARPRPYTDKSDLSDCIAFAVRVAGVRVTHAGPRAWLAALP</sequence>
<evidence type="ECO:0000256" key="1">
    <source>
        <dbReference type="ARBA" id="ARBA00010688"/>
    </source>
</evidence>
<evidence type="ECO:0000256" key="3">
    <source>
        <dbReference type="ARBA" id="ARBA00022777"/>
    </source>
</evidence>
<keyword evidence="3 4" id="KW-0418">Kinase</keyword>
<dbReference type="SUPFAM" id="SSF53613">
    <property type="entry name" value="Ribokinase-like"/>
    <property type="match status" value="1"/>
</dbReference>
<feature type="compositionally biased region" description="Polar residues" evidence="5">
    <location>
        <begin position="319"/>
        <end position="331"/>
    </location>
</feature>
<feature type="region of interest" description="Disordered" evidence="5">
    <location>
        <begin position="254"/>
        <end position="376"/>
    </location>
</feature>
<name>A0ABW6WAQ8_9ACTN</name>
<keyword evidence="8" id="KW-1185">Reference proteome</keyword>
<evidence type="ECO:0000256" key="4">
    <source>
        <dbReference type="RuleBase" id="RU003704"/>
    </source>
</evidence>
<organism evidence="7 8">
    <name type="scientific">Paractinoplanes globisporus</name>
    <dbReference type="NCBI Taxonomy" id="113565"/>
    <lineage>
        <taxon>Bacteria</taxon>
        <taxon>Bacillati</taxon>
        <taxon>Actinomycetota</taxon>
        <taxon>Actinomycetes</taxon>
        <taxon>Micromonosporales</taxon>
        <taxon>Micromonosporaceae</taxon>
        <taxon>Paractinoplanes</taxon>
    </lineage>
</organism>
<evidence type="ECO:0000256" key="5">
    <source>
        <dbReference type="SAM" id="MobiDB-lite"/>
    </source>
</evidence>
<evidence type="ECO:0000259" key="6">
    <source>
        <dbReference type="Pfam" id="PF00294"/>
    </source>
</evidence>
<dbReference type="Pfam" id="PF00294">
    <property type="entry name" value="PfkB"/>
    <property type="match status" value="1"/>
</dbReference>
<dbReference type="GO" id="GO:0016301">
    <property type="term" value="F:kinase activity"/>
    <property type="evidence" value="ECO:0007669"/>
    <property type="project" value="UniProtKB-KW"/>
</dbReference>
<dbReference type="EMBL" id="JBIAZU010000002">
    <property type="protein sequence ID" value="MFF5290404.1"/>
    <property type="molecule type" value="Genomic_DNA"/>
</dbReference>
<dbReference type="PRINTS" id="PR00990">
    <property type="entry name" value="RIBOKINASE"/>
</dbReference>
<evidence type="ECO:0000313" key="8">
    <source>
        <dbReference type="Proteomes" id="UP001602245"/>
    </source>
</evidence>
<feature type="compositionally biased region" description="Pro residues" evidence="5">
    <location>
        <begin position="254"/>
        <end position="270"/>
    </location>
</feature>
<keyword evidence="2 4" id="KW-0808">Transferase</keyword>
<comment type="similarity">
    <text evidence="1 4">Belongs to the carbohydrate kinase PfkB family.</text>
</comment>
<proteinExistence type="inferred from homology"/>
<dbReference type="InterPro" id="IPR052562">
    <property type="entry name" value="Ketohexokinase-related"/>
</dbReference>
<gene>
    <name evidence="7" type="ORF">ACFY35_13240</name>
</gene>
<dbReference type="PROSITE" id="PS00584">
    <property type="entry name" value="PFKB_KINASES_2"/>
    <property type="match status" value="1"/>
</dbReference>
<feature type="compositionally biased region" description="Pro residues" evidence="5">
    <location>
        <begin position="339"/>
        <end position="362"/>
    </location>
</feature>
<accession>A0ABW6WAQ8</accession>
<dbReference type="PANTHER" id="PTHR42774">
    <property type="entry name" value="PHOSPHOTRANSFERASE SYSTEM TRANSPORT PROTEIN"/>
    <property type="match status" value="1"/>
</dbReference>
<dbReference type="InterPro" id="IPR002139">
    <property type="entry name" value="Ribo/fructo_kinase"/>
</dbReference>